<dbReference type="GO" id="GO:0005634">
    <property type="term" value="C:nucleus"/>
    <property type="evidence" value="ECO:0007669"/>
    <property type="project" value="UniProtKB-SubCell"/>
</dbReference>
<dbReference type="GO" id="GO:0000981">
    <property type="term" value="F:DNA-binding transcription factor activity, RNA polymerase II-specific"/>
    <property type="evidence" value="ECO:0007669"/>
    <property type="project" value="InterPro"/>
</dbReference>
<dbReference type="SMART" id="SM00389">
    <property type="entry name" value="HOX"/>
    <property type="match status" value="1"/>
</dbReference>
<accession>A0A653CLS5</accession>
<reference evidence="8 9" key="1">
    <citation type="submission" date="2019-01" db="EMBL/GenBank/DDBJ databases">
        <authorList>
            <person name="Sayadi A."/>
        </authorList>
    </citation>
    <scope>NUCLEOTIDE SEQUENCE [LARGE SCALE GENOMIC DNA]</scope>
</reference>
<dbReference type="AlphaFoldDB" id="A0A653CLS5"/>
<evidence type="ECO:0000256" key="5">
    <source>
        <dbReference type="PROSITE-ProRule" id="PRU00108"/>
    </source>
</evidence>
<proteinExistence type="predicted"/>
<evidence type="ECO:0000256" key="1">
    <source>
        <dbReference type="ARBA" id="ARBA00004123"/>
    </source>
</evidence>
<dbReference type="EMBL" id="CAACVG010008190">
    <property type="protein sequence ID" value="VEN48867.1"/>
    <property type="molecule type" value="Genomic_DNA"/>
</dbReference>
<feature type="domain" description="Homeobox" evidence="7">
    <location>
        <begin position="11"/>
        <end position="71"/>
    </location>
</feature>
<dbReference type="InterPro" id="IPR020479">
    <property type="entry name" value="HD_metazoa"/>
</dbReference>
<keyword evidence="4 5" id="KW-0539">Nucleus</keyword>
<dbReference type="OrthoDB" id="6159439at2759"/>
<keyword evidence="2 5" id="KW-0238">DNA-binding</keyword>
<dbReference type="InterPro" id="IPR050848">
    <property type="entry name" value="Homeobox_TF"/>
</dbReference>
<keyword evidence="9" id="KW-1185">Reference proteome</keyword>
<dbReference type="PROSITE" id="PS00027">
    <property type="entry name" value="HOMEOBOX_1"/>
    <property type="match status" value="1"/>
</dbReference>
<dbReference type="SUPFAM" id="SSF46689">
    <property type="entry name" value="Homeodomain-like"/>
    <property type="match status" value="1"/>
</dbReference>
<feature type="DNA-binding region" description="Homeobox" evidence="5">
    <location>
        <begin position="13"/>
        <end position="72"/>
    </location>
</feature>
<dbReference type="PROSITE" id="PS50071">
    <property type="entry name" value="HOMEOBOX_2"/>
    <property type="match status" value="1"/>
</dbReference>
<evidence type="ECO:0000256" key="4">
    <source>
        <dbReference type="ARBA" id="ARBA00023242"/>
    </source>
</evidence>
<comment type="subcellular location">
    <subcellularLocation>
        <location evidence="1 5 6">Nucleus</location>
    </subcellularLocation>
</comment>
<gene>
    <name evidence="8" type="ORF">CALMAC_LOCUS10172</name>
</gene>
<dbReference type="InterPro" id="IPR009057">
    <property type="entry name" value="Homeodomain-like_sf"/>
</dbReference>
<dbReference type="PRINTS" id="PR00024">
    <property type="entry name" value="HOMEOBOX"/>
</dbReference>
<dbReference type="PANTHER" id="PTHR24333:SF8">
    <property type="entry name" value="HOMEOBOX PROTEIN CEH-62"/>
    <property type="match status" value="1"/>
</dbReference>
<dbReference type="InterPro" id="IPR001356">
    <property type="entry name" value="HD"/>
</dbReference>
<dbReference type="GO" id="GO:0003677">
    <property type="term" value="F:DNA binding"/>
    <property type="evidence" value="ECO:0007669"/>
    <property type="project" value="UniProtKB-UniRule"/>
</dbReference>
<evidence type="ECO:0000256" key="3">
    <source>
        <dbReference type="ARBA" id="ARBA00023155"/>
    </source>
</evidence>
<evidence type="ECO:0000313" key="8">
    <source>
        <dbReference type="EMBL" id="VEN48867.1"/>
    </source>
</evidence>
<organism evidence="8 9">
    <name type="scientific">Callosobruchus maculatus</name>
    <name type="common">Southern cowpea weevil</name>
    <name type="synonym">Pulse bruchid</name>
    <dbReference type="NCBI Taxonomy" id="64391"/>
    <lineage>
        <taxon>Eukaryota</taxon>
        <taxon>Metazoa</taxon>
        <taxon>Ecdysozoa</taxon>
        <taxon>Arthropoda</taxon>
        <taxon>Hexapoda</taxon>
        <taxon>Insecta</taxon>
        <taxon>Pterygota</taxon>
        <taxon>Neoptera</taxon>
        <taxon>Endopterygota</taxon>
        <taxon>Coleoptera</taxon>
        <taxon>Polyphaga</taxon>
        <taxon>Cucujiformia</taxon>
        <taxon>Chrysomeloidea</taxon>
        <taxon>Chrysomelidae</taxon>
        <taxon>Bruchinae</taxon>
        <taxon>Bruchini</taxon>
        <taxon>Callosobruchus</taxon>
    </lineage>
</organism>
<dbReference type="CDD" id="cd00086">
    <property type="entry name" value="homeodomain"/>
    <property type="match status" value="1"/>
</dbReference>
<keyword evidence="3 5" id="KW-0371">Homeobox</keyword>
<evidence type="ECO:0000256" key="6">
    <source>
        <dbReference type="RuleBase" id="RU000682"/>
    </source>
</evidence>
<evidence type="ECO:0000259" key="7">
    <source>
        <dbReference type="PROSITE" id="PS50071"/>
    </source>
</evidence>
<protein>
    <recommendedName>
        <fullName evidence="7">Homeobox domain-containing protein</fullName>
    </recommendedName>
</protein>
<name>A0A653CLS5_CALMS</name>
<evidence type="ECO:0000313" key="9">
    <source>
        <dbReference type="Proteomes" id="UP000410492"/>
    </source>
</evidence>
<sequence>LTYINTVLSVADSKRKRTTFTAIQLLVLENKYREQQYLSRIDRARLAVDICMTEKQVKTWFQNRRSKDKDMQNSLPMN</sequence>
<dbReference type="InterPro" id="IPR017970">
    <property type="entry name" value="Homeobox_CS"/>
</dbReference>
<dbReference type="Gene3D" id="1.10.10.60">
    <property type="entry name" value="Homeodomain-like"/>
    <property type="match status" value="1"/>
</dbReference>
<dbReference type="Pfam" id="PF00046">
    <property type="entry name" value="Homeodomain"/>
    <property type="match status" value="1"/>
</dbReference>
<evidence type="ECO:0000256" key="2">
    <source>
        <dbReference type="ARBA" id="ARBA00023125"/>
    </source>
</evidence>
<dbReference type="PANTHER" id="PTHR24333">
    <property type="entry name" value="HOMEO BOX HB9 LIKE A-RELATED"/>
    <property type="match status" value="1"/>
</dbReference>
<feature type="non-terminal residue" evidence="8">
    <location>
        <position position="1"/>
    </location>
</feature>
<dbReference type="Proteomes" id="UP000410492">
    <property type="component" value="Unassembled WGS sequence"/>
</dbReference>